<dbReference type="VEuPathDB" id="FungiDB:BD410DRAFT_810107"/>
<proteinExistence type="predicted"/>
<dbReference type="AlphaFoldDB" id="A0A4Y7PFD9"/>
<protein>
    <submittedName>
        <fullName evidence="2">Uncharacterized protein</fullName>
    </submittedName>
</protein>
<organism evidence="2 3">
    <name type="scientific">Rickenella mellea</name>
    <dbReference type="NCBI Taxonomy" id="50990"/>
    <lineage>
        <taxon>Eukaryota</taxon>
        <taxon>Fungi</taxon>
        <taxon>Dikarya</taxon>
        <taxon>Basidiomycota</taxon>
        <taxon>Agaricomycotina</taxon>
        <taxon>Agaricomycetes</taxon>
        <taxon>Hymenochaetales</taxon>
        <taxon>Rickenellaceae</taxon>
        <taxon>Rickenella</taxon>
    </lineage>
</organism>
<sequence>MPQSAKRKLNRPNQPCAHRAFPPRATELKFRALRQFARIPRVEYLARGDGSQQRQMSGISTPNTHDPTISNAQFAVTHHVFKMRHILAQKILKTSRMPATWIAGIQLQVDRAETTRIPTVPQPIKHVSVELGGKWTRKSTWQGTAYRVMSLLAMLDRYELHDNTPTPYAFANPTSLRGSFTSFHPSGGPPSSPTYPHSIALQLTHDICLNTRRVKSRLEGPPMLICPGVIVGADEFLMTGQLFAANREQGSLRTETLTIWVWPERAEPGVER</sequence>
<feature type="compositionally biased region" description="Polar residues" evidence="1">
    <location>
        <begin position="50"/>
        <end position="66"/>
    </location>
</feature>
<name>A0A4Y7PFD9_9AGAM</name>
<accession>A0A4Y7PFD9</accession>
<evidence type="ECO:0000256" key="1">
    <source>
        <dbReference type="SAM" id="MobiDB-lite"/>
    </source>
</evidence>
<dbReference type="Proteomes" id="UP000294933">
    <property type="component" value="Unassembled WGS sequence"/>
</dbReference>
<keyword evidence="3" id="KW-1185">Reference proteome</keyword>
<evidence type="ECO:0000313" key="3">
    <source>
        <dbReference type="Proteomes" id="UP000294933"/>
    </source>
</evidence>
<feature type="region of interest" description="Disordered" evidence="1">
    <location>
        <begin position="47"/>
        <end position="66"/>
    </location>
</feature>
<evidence type="ECO:0000313" key="2">
    <source>
        <dbReference type="EMBL" id="TDL13976.1"/>
    </source>
</evidence>
<reference evidence="2 3" key="1">
    <citation type="submission" date="2018-06" db="EMBL/GenBank/DDBJ databases">
        <title>A transcriptomic atlas of mushroom development highlights an independent origin of complex multicellularity.</title>
        <authorList>
            <consortium name="DOE Joint Genome Institute"/>
            <person name="Krizsan K."/>
            <person name="Almasi E."/>
            <person name="Merenyi Z."/>
            <person name="Sahu N."/>
            <person name="Viragh M."/>
            <person name="Koszo T."/>
            <person name="Mondo S."/>
            <person name="Kiss B."/>
            <person name="Balint B."/>
            <person name="Kues U."/>
            <person name="Barry K."/>
            <person name="Hegedus J.C."/>
            <person name="Henrissat B."/>
            <person name="Johnson J."/>
            <person name="Lipzen A."/>
            <person name="Ohm R."/>
            <person name="Nagy I."/>
            <person name="Pangilinan J."/>
            <person name="Yan J."/>
            <person name="Xiong Y."/>
            <person name="Grigoriev I.V."/>
            <person name="Hibbett D.S."/>
            <person name="Nagy L.G."/>
        </authorList>
    </citation>
    <scope>NUCLEOTIDE SEQUENCE [LARGE SCALE GENOMIC DNA]</scope>
    <source>
        <strain evidence="2 3">SZMC22713</strain>
    </source>
</reference>
<gene>
    <name evidence="2" type="ORF">BD410DRAFT_810107</name>
</gene>
<dbReference type="EMBL" id="ML170416">
    <property type="protein sequence ID" value="TDL13976.1"/>
    <property type="molecule type" value="Genomic_DNA"/>
</dbReference>